<name>A0A502D3B9_9MICO</name>
<comment type="caution">
    <text evidence="2">The sequence shown here is derived from an EMBL/GenBank/DDBJ whole genome shotgun (WGS) entry which is preliminary data.</text>
</comment>
<keyword evidence="3" id="KW-1185">Reference proteome</keyword>
<reference evidence="2 3" key="1">
    <citation type="journal article" date="2019" name="Environ. Microbiol.">
        <title>Species interactions and distinct microbial communities in high Arctic permafrost affected cryosols are associated with the CH4 and CO2 gas fluxes.</title>
        <authorList>
            <person name="Altshuler I."/>
            <person name="Hamel J."/>
            <person name="Turney S."/>
            <person name="Magnuson E."/>
            <person name="Levesque R."/>
            <person name="Greer C."/>
            <person name="Whyte L.G."/>
        </authorList>
    </citation>
    <scope>NUCLEOTIDE SEQUENCE [LARGE SCALE GENOMIC DNA]</scope>
    <source>
        <strain evidence="2 3">S9.3A</strain>
    </source>
</reference>
<feature type="compositionally biased region" description="Basic and acidic residues" evidence="1">
    <location>
        <begin position="43"/>
        <end position="53"/>
    </location>
</feature>
<evidence type="ECO:0000313" key="2">
    <source>
        <dbReference type="EMBL" id="TPG19698.1"/>
    </source>
</evidence>
<organism evidence="2 3">
    <name type="scientific">Pedococcus bigeumensis</name>
    <dbReference type="NCBI Taxonomy" id="433644"/>
    <lineage>
        <taxon>Bacteria</taxon>
        <taxon>Bacillati</taxon>
        <taxon>Actinomycetota</taxon>
        <taxon>Actinomycetes</taxon>
        <taxon>Micrococcales</taxon>
        <taxon>Intrasporangiaceae</taxon>
        <taxon>Pedococcus</taxon>
    </lineage>
</organism>
<feature type="region of interest" description="Disordered" evidence="1">
    <location>
        <begin position="1"/>
        <end position="63"/>
    </location>
</feature>
<protein>
    <submittedName>
        <fullName evidence="2">Uncharacterized protein</fullName>
    </submittedName>
</protein>
<gene>
    <name evidence="2" type="ORF">EAH86_04475</name>
</gene>
<feature type="compositionally biased region" description="Low complexity" evidence="1">
    <location>
        <begin position="23"/>
        <end position="42"/>
    </location>
</feature>
<evidence type="ECO:0000256" key="1">
    <source>
        <dbReference type="SAM" id="MobiDB-lite"/>
    </source>
</evidence>
<dbReference type="EMBL" id="RCZM01000001">
    <property type="protein sequence ID" value="TPG19698.1"/>
    <property type="molecule type" value="Genomic_DNA"/>
</dbReference>
<feature type="compositionally biased region" description="Acidic residues" evidence="1">
    <location>
        <begin position="1"/>
        <end position="10"/>
    </location>
</feature>
<dbReference type="OrthoDB" id="4871124at2"/>
<proteinExistence type="predicted"/>
<evidence type="ECO:0000313" key="3">
    <source>
        <dbReference type="Proteomes" id="UP000317722"/>
    </source>
</evidence>
<dbReference type="RefSeq" id="WP_140737351.1">
    <property type="nucleotide sequence ID" value="NZ_RCZM01000001.1"/>
</dbReference>
<accession>A0A502D3B9</accession>
<dbReference type="AlphaFoldDB" id="A0A502D3B9"/>
<dbReference type="Proteomes" id="UP000317722">
    <property type="component" value="Unassembled WGS sequence"/>
</dbReference>
<sequence>MSDDFPDDTDVAGAASDLPSDSAGDGLAAAAAGGNAAAVAHASQHENPTDRAESLGAGLGDHATGDIVIDSALQDLQNAPQDDLDAQIDAGQRVQQTLQARLSDLGGE</sequence>